<dbReference type="SUPFAM" id="SSF55620">
    <property type="entry name" value="Tetrahydrobiopterin biosynthesis enzymes-like"/>
    <property type="match status" value="1"/>
</dbReference>
<feature type="binding site" evidence="11">
    <location>
        <position position="30"/>
    </location>
    <ligand>
        <name>Zn(2+)</name>
        <dbReference type="ChEBI" id="CHEBI:29105"/>
    </ligand>
</feature>
<dbReference type="InterPro" id="IPR038418">
    <property type="entry name" value="6-PTP_synth/QueD_sf"/>
</dbReference>
<feature type="active site" description="Charge relay system" evidence="10">
    <location>
        <position position="106"/>
    </location>
</feature>
<dbReference type="EMBL" id="FMHU01000001">
    <property type="protein sequence ID" value="SCL15274.1"/>
    <property type="molecule type" value="Genomic_DNA"/>
</dbReference>
<comment type="similarity">
    <text evidence="2 9">Belongs to the PTPS family. QueD subfamily.</text>
</comment>
<evidence type="ECO:0000256" key="7">
    <source>
        <dbReference type="ARBA" id="ARBA00023239"/>
    </source>
</evidence>
<dbReference type="Gene3D" id="3.30.479.10">
    <property type="entry name" value="6-pyruvoyl tetrahydropterin synthase/QueD"/>
    <property type="match status" value="1"/>
</dbReference>
<dbReference type="UniPathway" id="UPA00391"/>
<dbReference type="AlphaFoldDB" id="A0A1C6RDY7"/>
<evidence type="ECO:0000256" key="10">
    <source>
        <dbReference type="PIRSR" id="PIRSR006113-1"/>
    </source>
</evidence>
<feature type="binding site" evidence="11">
    <location>
        <position position="28"/>
    </location>
    <ligand>
        <name>Zn(2+)</name>
        <dbReference type="ChEBI" id="CHEBI:29105"/>
    </ligand>
</feature>
<dbReference type="FunFam" id="3.30.479.10:FF:000001">
    <property type="entry name" value="6-carboxy-5,6,7,8-tetrahydropterin synthase"/>
    <property type="match status" value="1"/>
</dbReference>
<gene>
    <name evidence="12" type="ORF">GA0074694_1133</name>
</gene>
<evidence type="ECO:0000256" key="4">
    <source>
        <dbReference type="ARBA" id="ARBA00022723"/>
    </source>
</evidence>
<evidence type="ECO:0000256" key="5">
    <source>
        <dbReference type="ARBA" id="ARBA00022785"/>
    </source>
</evidence>
<comment type="cofactor">
    <cofactor evidence="9 11">
        <name>Zn(2+)</name>
        <dbReference type="ChEBI" id="CHEBI:29105"/>
    </cofactor>
    <text evidence="9 11">Binds 1 zinc ion per subunit.</text>
</comment>
<accession>A0A1C6RDY7</accession>
<dbReference type="STRING" id="47866.GA0074694_1133"/>
<keyword evidence="5 9" id="KW-0671">Queuosine biosynthesis</keyword>
<feature type="binding site" evidence="11">
    <location>
        <position position="13"/>
    </location>
    <ligand>
        <name>Zn(2+)</name>
        <dbReference type="ChEBI" id="CHEBI:29105"/>
    </ligand>
</feature>
<keyword evidence="4 9" id="KW-0479">Metal-binding</keyword>
<protein>
    <recommendedName>
        <fullName evidence="3 9">6-carboxy-5,6,7,8-tetrahydropterin synthase</fullName>
        <ecNumber evidence="9">4.-.-.-</ecNumber>
    </recommendedName>
</protein>
<sequence length="118" mass="13519">MEIFREFTFEAAHRLPNVPEGHKCARLHGHSYRVAVHVSGDVDPRTGWVMDFGDLKRAFEPVRDELDHYYLNDVPGLENPTSEVLARWIWHRLADRLPLSAVSVRETCTSGCVYRGEG</sequence>
<comment type="pathway">
    <text evidence="1 9">Purine metabolism; 7-cyano-7-deazaguanine biosynthesis.</text>
</comment>
<dbReference type="PANTHER" id="PTHR12589">
    <property type="entry name" value="PYRUVOYL TETRAHYDROBIOPTERIN SYNTHASE"/>
    <property type="match status" value="1"/>
</dbReference>
<keyword evidence="13" id="KW-1185">Reference proteome</keyword>
<dbReference type="GO" id="GO:0046872">
    <property type="term" value="F:metal ion binding"/>
    <property type="evidence" value="ECO:0007669"/>
    <property type="project" value="UniProtKB-KW"/>
</dbReference>
<evidence type="ECO:0000256" key="2">
    <source>
        <dbReference type="ARBA" id="ARBA00008900"/>
    </source>
</evidence>
<comment type="catalytic activity">
    <reaction evidence="8 9">
        <text>7,8-dihydroneopterin 3'-triphosphate + H2O = 6-carboxy-5,6,7,8-tetrahydropterin + triphosphate + acetaldehyde + 2 H(+)</text>
        <dbReference type="Rhea" id="RHEA:27966"/>
        <dbReference type="ChEBI" id="CHEBI:15343"/>
        <dbReference type="ChEBI" id="CHEBI:15377"/>
        <dbReference type="ChEBI" id="CHEBI:15378"/>
        <dbReference type="ChEBI" id="CHEBI:18036"/>
        <dbReference type="ChEBI" id="CHEBI:58462"/>
        <dbReference type="ChEBI" id="CHEBI:61032"/>
        <dbReference type="EC" id="4.1.2.50"/>
    </reaction>
</comment>
<dbReference type="Proteomes" id="UP000198906">
    <property type="component" value="Unassembled WGS sequence"/>
</dbReference>
<evidence type="ECO:0000256" key="1">
    <source>
        <dbReference type="ARBA" id="ARBA00005061"/>
    </source>
</evidence>
<dbReference type="NCBIfam" id="TIGR03367">
    <property type="entry name" value="queuosine_QueD"/>
    <property type="match status" value="1"/>
</dbReference>
<name>A0A1C6RDY7_9ACTN</name>
<dbReference type="RefSeq" id="WP_091453460.1">
    <property type="nucleotide sequence ID" value="NZ_FMHU01000001.1"/>
</dbReference>
<feature type="active site" description="Charge relay system" evidence="10">
    <location>
        <position position="68"/>
    </location>
</feature>
<evidence type="ECO:0000256" key="11">
    <source>
        <dbReference type="PIRSR" id="PIRSR006113-2"/>
    </source>
</evidence>
<evidence type="ECO:0000256" key="8">
    <source>
        <dbReference type="ARBA" id="ARBA00048807"/>
    </source>
</evidence>
<organism evidence="12 13">
    <name type="scientific">Micromonospora inyonensis</name>
    <dbReference type="NCBI Taxonomy" id="47866"/>
    <lineage>
        <taxon>Bacteria</taxon>
        <taxon>Bacillati</taxon>
        <taxon>Actinomycetota</taxon>
        <taxon>Actinomycetes</taxon>
        <taxon>Micromonosporales</taxon>
        <taxon>Micromonosporaceae</taxon>
        <taxon>Micromonospora</taxon>
    </lineage>
</organism>
<dbReference type="PIRSF" id="PIRSF006113">
    <property type="entry name" value="PTP_synth"/>
    <property type="match status" value="1"/>
</dbReference>
<dbReference type="GO" id="GO:0008616">
    <property type="term" value="P:tRNA queuosine(34) biosynthetic process"/>
    <property type="evidence" value="ECO:0007669"/>
    <property type="project" value="UniProtKB-KW"/>
</dbReference>
<evidence type="ECO:0000313" key="12">
    <source>
        <dbReference type="EMBL" id="SCL15274.1"/>
    </source>
</evidence>
<keyword evidence="6 9" id="KW-0862">Zinc</keyword>
<dbReference type="GO" id="GO:0070497">
    <property type="term" value="F:6-carboxytetrahydropterin synthase activity"/>
    <property type="evidence" value="ECO:0007669"/>
    <property type="project" value="UniProtKB-EC"/>
</dbReference>
<keyword evidence="7 9" id="KW-0456">Lyase</keyword>
<feature type="active site" description="Proton acceptor" evidence="10">
    <location>
        <position position="24"/>
    </location>
</feature>
<dbReference type="InterPro" id="IPR007115">
    <property type="entry name" value="6-PTP_synth/QueD"/>
</dbReference>
<reference evidence="13" key="1">
    <citation type="submission" date="2016-06" db="EMBL/GenBank/DDBJ databases">
        <authorList>
            <person name="Varghese N."/>
        </authorList>
    </citation>
    <scope>NUCLEOTIDE SEQUENCE [LARGE SCALE GENOMIC DNA]</scope>
    <source>
        <strain evidence="13">DSM 46123</strain>
    </source>
</reference>
<dbReference type="EC" id="4.-.-.-" evidence="9"/>
<evidence type="ECO:0000256" key="3">
    <source>
        <dbReference type="ARBA" id="ARBA00018141"/>
    </source>
</evidence>
<dbReference type="PANTHER" id="PTHR12589:SF7">
    <property type="entry name" value="6-PYRUVOYL TETRAHYDROBIOPTERIN SYNTHASE"/>
    <property type="match status" value="1"/>
</dbReference>
<proteinExistence type="inferred from homology"/>
<evidence type="ECO:0000256" key="9">
    <source>
        <dbReference type="PIRNR" id="PIRNR006113"/>
    </source>
</evidence>
<evidence type="ECO:0000313" key="13">
    <source>
        <dbReference type="Proteomes" id="UP000198906"/>
    </source>
</evidence>
<evidence type="ECO:0000256" key="6">
    <source>
        <dbReference type="ARBA" id="ARBA00022833"/>
    </source>
</evidence>
<dbReference type="Pfam" id="PF01242">
    <property type="entry name" value="PTPS"/>
    <property type="match status" value="1"/>
</dbReference>